<gene>
    <name evidence="2" type="ORF">RchiOBHm_Chr7g0242661</name>
</gene>
<evidence type="ECO:0000313" key="3">
    <source>
        <dbReference type="Proteomes" id="UP000238479"/>
    </source>
</evidence>
<reference evidence="2 3" key="1">
    <citation type="journal article" date="2018" name="Nat. Genet.">
        <title>The Rosa genome provides new insights in the design of modern roses.</title>
        <authorList>
            <person name="Bendahmane M."/>
        </authorList>
    </citation>
    <scope>NUCLEOTIDE SEQUENCE [LARGE SCALE GENOMIC DNA]</scope>
    <source>
        <strain evidence="3">cv. Old Blush</strain>
    </source>
</reference>
<dbReference type="Gramene" id="PRQ21747">
    <property type="protein sequence ID" value="PRQ21747"/>
    <property type="gene ID" value="RchiOBHm_Chr7g0242661"/>
</dbReference>
<proteinExistence type="predicted"/>
<organism evidence="2 3">
    <name type="scientific">Rosa chinensis</name>
    <name type="common">China rose</name>
    <dbReference type="NCBI Taxonomy" id="74649"/>
    <lineage>
        <taxon>Eukaryota</taxon>
        <taxon>Viridiplantae</taxon>
        <taxon>Streptophyta</taxon>
        <taxon>Embryophyta</taxon>
        <taxon>Tracheophyta</taxon>
        <taxon>Spermatophyta</taxon>
        <taxon>Magnoliopsida</taxon>
        <taxon>eudicotyledons</taxon>
        <taxon>Gunneridae</taxon>
        <taxon>Pentapetalae</taxon>
        <taxon>rosids</taxon>
        <taxon>fabids</taxon>
        <taxon>Rosales</taxon>
        <taxon>Rosaceae</taxon>
        <taxon>Rosoideae</taxon>
        <taxon>Rosoideae incertae sedis</taxon>
        <taxon>Rosa</taxon>
    </lineage>
</organism>
<sequence length="101" mass="11845">MLSPGPSPKFSGRSQMKFSGSRDRREPGPMFSRPGFSGFRAFCTISRFEKSGEDPPPIRLETDQPMKELEEFEEIEEFDEEIRPKTHSSWFRWRNLRRSTG</sequence>
<feature type="region of interest" description="Disordered" evidence="1">
    <location>
        <begin position="1"/>
        <end position="35"/>
    </location>
</feature>
<protein>
    <submittedName>
        <fullName evidence="2">Uncharacterized protein</fullName>
    </submittedName>
</protein>
<keyword evidence="3" id="KW-1185">Reference proteome</keyword>
<name>A0A2P6PIJ0_ROSCH</name>
<accession>A0A2P6PIJ0</accession>
<comment type="caution">
    <text evidence="2">The sequence shown here is derived from an EMBL/GenBank/DDBJ whole genome shotgun (WGS) entry which is preliminary data.</text>
</comment>
<dbReference type="AlphaFoldDB" id="A0A2P6PIJ0"/>
<dbReference type="Proteomes" id="UP000238479">
    <property type="component" value="Chromosome 7"/>
</dbReference>
<evidence type="ECO:0000313" key="2">
    <source>
        <dbReference type="EMBL" id="PRQ21747.1"/>
    </source>
</evidence>
<evidence type="ECO:0000256" key="1">
    <source>
        <dbReference type="SAM" id="MobiDB-lite"/>
    </source>
</evidence>
<dbReference type="EMBL" id="PDCK01000045">
    <property type="protein sequence ID" value="PRQ21747.1"/>
    <property type="molecule type" value="Genomic_DNA"/>
</dbReference>